<evidence type="ECO:0000256" key="7">
    <source>
        <dbReference type="ARBA" id="ARBA00019179"/>
    </source>
</evidence>
<comment type="caution">
    <text evidence="17">The sequence shown here is derived from an EMBL/GenBank/DDBJ whole genome shotgun (WGS) entry which is preliminary data.</text>
</comment>
<dbReference type="InterPro" id="IPR020787">
    <property type="entry name" value="RNase_HII_arc"/>
</dbReference>
<dbReference type="GO" id="GO:0003723">
    <property type="term" value="F:RNA binding"/>
    <property type="evidence" value="ECO:0007669"/>
    <property type="project" value="UniProtKB-UniRule"/>
</dbReference>
<dbReference type="GO" id="GO:0032299">
    <property type="term" value="C:ribonuclease H2 complex"/>
    <property type="evidence" value="ECO:0007669"/>
    <property type="project" value="TreeGrafter"/>
</dbReference>
<name>A0A832ST79_9CREN</name>
<evidence type="ECO:0000256" key="4">
    <source>
        <dbReference type="ARBA" id="ARBA00004496"/>
    </source>
</evidence>
<dbReference type="RefSeq" id="WP_011007803.1">
    <property type="nucleotide sequence ID" value="NZ_DUJP01000032.1"/>
</dbReference>
<dbReference type="GeneID" id="1465569"/>
<dbReference type="CDD" id="cd07180">
    <property type="entry name" value="RNase_HII_archaea_like"/>
    <property type="match status" value="1"/>
</dbReference>
<evidence type="ECO:0000256" key="11">
    <source>
        <dbReference type="ARBA" id="ARBA00022759"/>
    </source>
</evidence>
<keyword evidence="11 13" id="KW-0255">Endonuclease</keyword>
<feature type="domain" description="RNase H type-2" evidence="16">
    <location>
        <begin position="1"/>
        <end position="199"/>
    </location>
</feature>
<evidence type="ECO:0000313" key="18">
    <source>
        <dbReference type="Proteomes" id="UP000651120"/>
    </source>
</evidence>
<feature type="binding site" evidence="13 14">
    <location>
        <position position="101"/>
    </location>
    <ligand>
        <name>a divalent metal cation</name>
        <dbReference type="ChEBI" id="CHEBI:60240"/>
    </ligand>
</feature>
<evidence type="ECO:0000256" key="3">
    <source>
        <dbReference type="ARBA" id="ARBA00004065"/>
    </source>
</evidence>
<comment type="cofactor">
    <cofactor evidence="13 14">
        <name>Mn(2+)</name>
        <dbReference type="ChEBI" id="CHEBI:29035"/>
    </cofactor>
    <cofactor evidence="13 14">
        <name>Mg(2+)</name>
        <dbReference type="ChEBI" id="CHEBI:18420"/>
    </cofactor>
    <text evidence="13 14">Manganese or magnesium. Binds 1 divalent metal ion per monomer in the absence of substrate. May bind a second metal ion after substrate binding.</text>
</comment>
<dbReference type="Gene3D" id="3.30.420.10">
    <property type="entry name" value="Ribonuclease H-like superfamily/Ribonuclease H"/>
    <property type="match status" value="1"/>
</dbReference>
<dbReference type="EC" id="3.1.26.4" evidence="6 13"/>
<evidence type="ECO:0000256" key="13">
    <source>
        <dbReference type="HAMAP-Rule" id="MF_00052"/>
    </source>
</evidence>
<protein>
    <recommendedName>
        <fullName evidence="7 13">Ribonuclease HII</fullName>
        <shortName evidence="13">RNase HII</shortName>
        <ecNumber evidence="6 13">3.1.26.4</ecNumber>
    </recommendedName>
</protein>
<reference evidence="17" key="1">
    <citation type="journal article" date="2020" name="bioRxiv">
        <title>A rank-normalized archaeal taxonomy based on genome phylogeny resolves widespread incomplete and uneven classifications.</title>
        <authorList>
            <person name="Rinke C."/>
            <person name="Chuvochina M."/>
            <person name="Mussig A.J."/>
            <person name="Chaumeil P.-A."/>
            <person name="Waite D.W."/>
            <person name="Whitman W.B."/>
            <person name="Parks D.H."/>
            <person name="Hugenholtz P."/>
        </authorList>
    </citation>
    <scope>NUCLEOTIDE SEQUENCE</scope>
    <source>
        <strain evidence="17">UBA8839</strain>
    </source>
</reference>
<dbReference type="PROSITE" id="PS51975">
    <property type="entry name" value="RNASE_H_2"/>
    <property type="match status" value="1"/>
</dbReference>
<dbReference type="AlphaFoldDB" id="A0A832ST79"/>
<evidence type="ECO:0000256" key="1">
    <source>
        <dbReference type="ARBA" id="ARBA00000077"/>
    </source>
</evidence>
<keyword evidence="13" id="KW-0464">Manganese</keyword>
<dbReference type="GO" id="GO:0005737">
    <property type="term" value="C:cytoplasm"/>
    <property type="evidence" value="ECO:0007669"/>
    <property type="project" value="UniProtKB-SubCell"/>
</dbReference>
<evidence type="ECO:0000256" key="12">
    <source>
        <dbReference type="ARBA" id="ARBA00022801"/>
    </source>
</evidence>
<dbReference type="HAMAP" id="MF_00052_A">
    <property type="entry name" value="RNase_HII_A"/>
    <property type="match status" value="1"/>
</dbReference>
<dbReference type="Pfam" id="PF01351">
    <property type="entry name" value="RNase_HII"/>
    <property type="match status" value="1"/>
</dbReference>
<dbReference type="InterPro" id="IPR004649">
    <property type="entry name" value="RNase_H2_suA"/>
</dbReference>
<comment type="function">
    <text evidence="3 13 15">Endonuclease that specifically degrades the RNA of RNA-DNA hybrids.</text>
</comment>
<evidence type="ECO:0000256" key="10">
    <source>
        <dbReference type="ARBA" id="ARBA00022723"/>
    </source>
</evidence>
<feature type="binding site" evidence="13 14">
    <location>
        <position position="6"/>
    </location>
    <ligand>
        <name>a divalent metal cation</name>
        <dbReference type="ChEBI" id="CHEBI:60240"/>
    </ligand>
</feature>
<keyword evidence="12 13" id="KW-0378">Hydrolase</keyword>
<evidence type="ECO:0000256" key="2">
    <source>
        <dbReference type="ARBA" id="ARBA00001946"/>
    </source>
</evidence>
<comment type="catalytic activity">
    <reaction evidence="1 13 14 15">
        <text>Endonucleolytic cleavage to 5'-phosphomonoester.</text>
        <dbReference type="EC" id="3.1.26.4"/>
    </reaction>
</comment>
<dbReference type="Proteomes" id="UP000651120">
    <property type="component" value="Unassembled WGS sequence"/>
</dbReference>
<dbReference type="SMR" id="A0A832ST79"/>
<sequence length="212" mass="23194">MIGGIDEAGRGPVIGPMVIAIVVGESDDMIKIGVRDSKRLSPGAREAVYEKILRVAACVNYVVIEPAEIDAYVSRGMLNALELKYTAQLINLCPAEYYYVDSPDVNPKRYESGLVFATGKRVIALHKGEAVPQVAAASIVAKVVRDRLIQLLKKEVGDFGSGYPSDPRTLQRLREGRMPSECIRWQWKTVGGRIGLGRNRHESGENPGDSRG</sequence>
<evidence type="ECO:0000256" key="15">
    <source>
        <dbReference type="RuleBase" id="RU003515"/>
    </source>
</evidence>
<proteinExistence type="inferred from homology"/>
<evidence type="ECO:0000256" key="8">
    <source>
        <dbReference type="ARBA" id="ARBA00022490"/>
    </source>
</evidence>
<organism evidence="17 18">
    <name type="scientific">Pyrobaculum aerophilum</name>
    <dbReference type="NCBI Taxonomy" id="13773"/>
    <lineage>
        <taxon>Archaea</taxon>
        <taxon>Thermoproteota</taxon>
        <taxon>Thermoprotei</taxon>
        <taxon>Thermoproteales</taxon>
        <taxon>Thermoproteaceae</taxon>
        <taxon>Pyrobaculum</taxon>
    </lineage>
</organism>
<keyword evidence="8 13" id="KW-0963">Cytoplasm</keyword>
<dbReference type="InterPro" id="IPR001352">
    <property type="entry name" value="RNase_HII/HIII"/>
</dbReference>
<comment type="similarity">
    <text evidence="5 13 15">Belongs to the RNase HII family.</text>
</comment>
<dbReference type="GO" id="GO:0043137">
    <property type="term" value="P:DNA replication, removal of RNA primer"/>
    <property type="evidence" value="ECO:0007669"/>
    <property type="project" value="TreeGrafter"/>
</dbReference>
<accession>A0A832ST79</accession>
<comment type="cofactor">
    <cofactor evidence="2">
        <name>Mg(2+)</name>
        <dbReference type="ChEBI" id="CHEBI:18420"/>
    </cofactor>
</comment>
<evidence type="ECO:0000259" key="16">
    <source>
        <dbReference type="PROSITE" id="PS51975"/>
    </source>
</evidence>
<dbReference type="InterPro" id="IPR036397">
    <property type="entry name" value="RNaseH_sf"/>
</dbReference>
<dbReference type="NCBIfam" id="TIGR00729">
    <property type="entry name" value="ribonuclease HII"/>
    <property type="match status" value="1"/>
</dbReference>
<comment type="subcellular location">
    <subcellularLocation>
        <location evidence="4 13">Cytoplasm</location>
    </subcellularLocation>
</comment>
<gene>
    <name evidence="13" type="primary">rnhB</name>
    <name evidence="17" type="ORF">HA333_09925</name>
</gene>
<keyword evidence="10 13" id="KW-0479">Metal-binding</keyword>
<dbReference type="PANTHER" id="PTHR10954:SF23">
    <property type="entry name" value="RIBONUCLEASE"/>
    <property type="match status" value="1"/>
</dbReference>
<dbReference type="GO" id="GO:0030145">
    <property type="term" value="F:manganese ion binding"/>
    <property type="evidence" value="ECO:0007669"/>
    <property type="project" value="UniProtKB-UniRule"/>
</dbReference>
<evidence type="ECO:0000256" key="9">
    <source>
        <dbReference type="ARBA" id="ARBA00022722"/>
    </source>
</evidence>
<evidence type="ECO:0000256" key="6">
    <source>
        <dbReference type="ARBA" id="ARBA00012180"/>
    </source>
</evidence>
<dbReference type="PANTHER" id="PTHR10954">
    <property type="entry name" value="RIBONUCLEASE H2 SUBUNIT A"/>
    <property type="match status" value="1"/>
</dbReference>
<feature type="binding site" evidence="13 14">
    <location>
        <position position="7"/>
    </location>
    <ligand>
        <name>a divalent metal cation</name>
        <dbReference type="ChEBI" id="CHEBI:60240"/>
    </ligand>
</feature>
<dbReference type="GO" id="GO:0004523">
    <property type="term" value="F:RNA-DNA hybrid ribonuclease activity"/>
    <property type="evidence" value="ECO:0007669"/>
    <property type="project" value="UniProtKB-UniRule"/>
</dbReference>
<evidence type="ECO:0000256" key="14">
    <source>
        <dbReference type="PROSITE-ProRule" id="PRU01319"/>
    </source>
</evidence>
<dbReference type="EMBL" id="DUJP01000032">
    <property type="protein sequence ID" value="HII47730.1"/>
    <property type="molecule type" value="Genomic_DNA"/>
</dbReference>
<dbReference type="InterPro" id="IPR012337">
    <property type="entry name" value="RNaseH-like_sf"/>
</dbReference>
<keyword evidence="9 13" id="KW-0540">Nuclease</keyword>
<dbReference type="GO" id="GO:0006298">
    <property type="term" value="P:mismatch repair"/>
    <property type="evidence" value="ECO:0007669"/>
    <property type="project" value="TreeGrafter"/>
</dbReference>
<evidence type="ECO:0000313" key="17">
    <source>
        <dbReference type="EMBL" id="HII47730.1"/>
    </source>
</evidence>
<evidence type="ECO:0000256" key="5">
    <source>
        <dbReference type="ARBA" id="ARBA00007383"/>
    </source>
</evidence>
<dbReference type="InterPro" id="IPR024567">
    <property type="entry name" value="RNase_HII/HIII_dom"/>
</dbReference>
<dbReference type="OMA" id="LIDECNG"/>
<dbReference type="SUPFAM" id="SSF53098">
    <property type="entry name" value="Ribonuclease H-like"/>
    <property type="match status" value="1"/>
</dbReference>